<feature type="domain" description="Phospholipid/glycerol acyltransferase" evidence="7">
    <location>
        <begin position="137"/>
        <end position="266"/>
    </location>
</feature>
<dbReference type="OrthoDB" id="10255570at2759"/>
<keyword evidence="5 6" id="KW-0012">Acyltransferase</keyword>
<dbReference type="GO" id="GO:0008654">
    <property type="term" value="P:phospholipid biosynthetic process"/>
    <property type="evidence" value="ECO:0007669"/>
    <property type="project" value="TreeGrafter"/>
</dbReference>
<evidence type="ECO:0000256" key="2">
    <source>
        <dbReference type="ARBA" id="ARBA00007937"/>
    </source>
</evidence>
<sequence>MSQTQENGFSPTPLLDDILAPRKVTNDFRWASRSWTPSPYFSRGKPRDIKEICQQVLQSEAVVKAVKEVAKMEGKEDAEVQKRAQDIIHEMSHNFHLYAVRWFGLVLSKLGKKLYTSIFVNKEKLDELRSGFERYPVIFLPTHRSYVDFLLLSYVCFTYSLPLPIIAAGMDFMNMTGVAELLRKSGAFFIRRRFGNDILYWAIITEYVSKTIIQGGHPMEIFIEGTRSRTGKSLPPKTGLLTSILELVRTREIPDILILPISMSYDRTLEETLYAHELLGQPKPKESTNGLLRALRWLGSQQYGSIYVNFGSFISVNQYLGLDTLYPIDDRIFSKGVRDMSIQVIISHQENIAVPLFSAVATVALTEISQGKKSITLQQLMSYITGFQKLLTARGLSFGYPYPNESLDKNVQYLLTSVHISLVTFAEVDQRVWFNVDEDNEVIACMQLQHYSNQLVYLLVPFCLASLVTSWNRREMEISSSGAASFEDLAISPNQDHIQQYTYFRQLFSEEFVCQRGVELMEIMFAAETWNSLVLRRDTNSNFSIDPRNLRCCLKRALAPFFIAYWGLASTLMQLPDPSLTPEPLEIKAFGKLCQTTLRDKLGRQMSQYYGALSLDCMNNAVMSLINSGGLARAKVPGSGAPGFVVHDMNQISTMRTQLGKYLCFVDLILNTSEIPRNEIEMDSDSTEIPRVSC</sequence>
<dbReference type="AlphaFoldDB" id="A0A1D2MZT0"/>
<dbReference type="GO" id="GO:0005778">
    <property type="term" value="C:peroxisomal membrane"/>
    <property type="evidence" value="ECO:0007669"/>
    <property type="project" value="TreeGrafter"/>
</dbReference>
<evidence type="ECO:0000256" key="5">
    <source>
        <dbReference type="ARBA" id="ARBA00023315"/>
    </source>
</evidence>
<evidence type="ECO:0000256" key="3">
    <source>
        <dbReference type="ARBA" id="ARBA00022679"/>
    </source>
</evidence>
<evidence type="ECO:0000313" key="8">
    <source>
        <dbReference type="EMBL" id="ODM98553.1"/>
    </source>
</evidence>
<dbReference type="GO" id="GO:0004366">
    <property type="term" value="F:glycerol-3-phosphate O-acyltransferase activity"/>
    <property type="evidence" value="ECO:0007669"/>
    <property type="project" value="TreeGrafter"/>
</dbReference>
<dbReference type="GO" id="GO:0012505">
    <property type="term" value="C:endomembrane system"/>
    <property type="evidence" value="ECO:0007669"/>
    <property type="project" value="UniProtKB-SubCell"/>
</dbReference>
<comment type="similarity">
    <text evidence="2 6">Belongs to the GPAT/DAPAT family.</text>
</comment>
<evidence type="ECO:0000256" key="4">
    <source>
        <dbReference type="ARBA" id="ARBA00023136"/>
    </source>
</evidence>
<gene>
    <name evidence="8" type="ORF">Ocin01_08127</name>
</gene>
<evidence type="ECO:0000256" key="6">
    <source>
        <dbReference type="PIRNR" id="PIRNR000437"/>
    </source>
</evidence>
<dbReference type="InterPro" id="IPR041728">
    <property type="entry name" value="GPAT/DHAPAT_LPLAT"/>
</dbReference>
<dbReference type="Proteomes" id="UP000094527">
    <property type="component" value="Unassembled WGS sequence"/>
</dbReference>
<name>A0A1D2MZT0_ORCCI</name>
<accession>A0A1D2MZT0</accession>
<dbReference type="STRING" id="48709.A0A1D2MZT0"/>
<evidence type="ECO:0000256" key="1">
    <source>
        <dbReference type="ARBA" id="ARBA00004184"/>
    </source>
</evidence>
<organism evidence="8 9">
    <name type="scientific">Orchesella cincta</name>
    <name type="common">Springtail</name>
    <name type="synonym">Podura cincta</name>
    <dbReference type="NCBI Taxonomy" id="48709"/>
    <lineage>
        <taxon>Eukaryota</taxon>
        <taxon>Metazoa</taxon>
        <taxon>Ecdysozoa</taxon>
        <taxon>Arthropoda</taxon>
        <taxon>Hexapoda</taxon>
        <taxon>Collembola</taxon>
        <taxon>Entomobryomorpha</taxon>
        <taxon>Entomobryoidea</taxon>
        <taxon>Orchesellidae</taxon>
        <taxon>Orchesellinae</taxon>
        <taxon>Orchesella</taxon>
    </lineage>
</organism>
<dbReference type="GO" id="GO:0031966">
    <property type="term" value="C:mitochondrial membrane"/>
    <property type="evidence" value="ECO:0007669"/>
    <property type="project" value="TreeGrafter"/>
</dbReference>
<dbReference type="Pfam" id="PF19277">
    <property type="entry name" value="GPAT_C"/>
    <property type="match status" value="1"/>
</dbReference>
<comment type="caution">
    <text evidence="8">The sequence shown here is derived from an EMBL/GenBank/DDBJ whole genome shotgun (WGS) entry which is preliminary data.</text>
</comment>
<dbReference type="OMA" id="RFNLEWY"/>
<dbReference type="CDD" id="cd07993">
    <property type="entry name" value="LPLAT_DHAPAT-like"/>
    <property type="match status" value="1"/>
</dbReference>
<dbReference type="GO" id="GO:0016287">
    <property type="term" value="F:glycerone-phosphate O-acyltransferase activity"/>
    <property type="evidence" value="ECO:0007669"/>
    <property type="project" value="TreeGrafter"/>
</dbReference>
<dbReference type="SMART" id="SM00563">
    <property type="entry name" value="PlsC"/>
    <property type="match status" value="1"/>
</dbReference>
<dbReference type="InterPro" id="IPR045520">
    <property type="entry name" value="GPAT/DHAPAT_C"/>
</dbReference>
<dbReference type="GO" id="GO:0006631">
    <property type="term" value="P:fatty acid metabolic process"/>
    <property type="evidence" value="ECO:0007669"/>
    <property type="project" value="TreeGrafter"/>
</dbReference>
<evidence type="ECO:0000259" key="7">
    <source>
        <dbReference type="SMART" id="SM00563"/>
    </source>
</evidence>
<dbReference type="InterPro" id="IPR022284">
    <property type="entry name" value="GPAT/DHAPAT"/>
</dbReference>
<keyword evidence="4" id="KW-0472">Membrane</keyword>
<comment type="subcellular location">
    <subcellularLocation>
        <location evidence="1">Endomembrane system</location>
        <topology evidence="1">Peripheral membrane protein</topology>
    </subcellularLocation>
</comment>
<dbReference type="SUPFAM" id="SSF69593">
    <property type="entry name" value="Glycerol-3-phosphate (1)-acyltransferase"/>
    <property type="match status" value="1"/>
</dbReference>
<dbReference type="Pfam" id="PF01553">
    <property type="entry name" value="Acyltransferase"/>
    <property type="match status" value="1"/>
</dbReference>
<dbReference type="PANTHER" id="PTHR12563:SF17">
    <property type="entry name" value="DIHYDROXYACETONE PHOSPHATE ACYLTRANSFERASE"/>
    <property type="match status" value="1"/>
</dbReference>
<dbReference type="InterPro" id="IPR002123">
    <property type="entry name" value="Plipid/glycerol_acylTrfase"/>
</dbReference>
<protein>
    <submittedName>
        <fullName evidence="8">Dihydroxyacetone phosphate acyltransferase</fullName>
    </submittedName>
</protein>
<proteinExistence type="inferred from homology"/>
<keyword evidence="3 6" id="KW-0808">Transferase</keyword>
<keyword evidence="9" id="KW-1185">Reference proteome</keyword>
<dbReference type="PIRSF" id="PIRSF000437">
    <property type="entry name" value="GPAT_DHAPAT"/>
    <property type="match status" value="1"/>
</dbReference>
<reference evidence="8 9" key="1">
    <citation type="journal article" date="2016" name="Genome Biol. Evol.">
        <title>Gene Family Evolution Reflects Adaptation to Soil Environmental Stressors in the Genome of the Collembolan Orchesella cincta.</title>
        <authorList>
            <person name="Faddeeva-Vakhrusheva A."/>
            <person name="Derks M.F."/>
            <person name="Anvar S.Y."/>
            <person name="Agamennone V."/>
            <person name="Suring W."/>
            <person name="Smit S."/>
            <person name="van Straalen N.M."/>
            <person name="Roelofs D."/>
        </authorList>
    </citation>
    <scope>NUCLEOTIDE SEQUENCE [LARGE SCALE GENOMIC DNA]</scope>
    <source>
        <tissue evidence="8">Mixed pool</tissue>
    </source>
</reference>
<dbReference type="PANTHER" id="PTHR12563">
    <property type="entry name" value="GLYCEROL-3-PHOSPHATE ACYLTRANSFERASE"/>
    <property type="match status" value="1"/>
</dbReference>
<evidence type="ECO:0000313" key="9">
    <source>
        <dbReference type="Proteomes" id="UP000094527"/>
    </source>
</evidence>
<dbReference type="EMBL" id="LJIJ01000342">
    <property type="protein sequence ID" value="ODM98553.1"/>
    <property type="molecule type" value="Genomic_DNA"/>
</dbReference>
<dbReference type="GO" id="GO:0008611">
    <property type="term" value="P:ether lipid biosynthetic process"/>
    <property type="evidence" value="ECO:0007669"/>
    <property type="project" value="TreeGrafter"/>
</dbReference>
<dbReference type="GO" id="GO:0019432">
    <property type="term" value="P:triglyceride biosynthetic process"/>
    <property type="evidence" value="ECO:0007669"/>
    <property type="project" value="TreeGrafter"/>
</dbReference>